<gene>
    <name evidence="2" type="ORF">NDU88_002700</name>
</gene>
<organism evidence="2 3">
    <name type="scientific">Pleurodeles waltl</name>
    <name type="common">Iberian ribbed newt</name>
    <dbReference type="NCBI Taxonomy" id="8319"/>
    <lineage>
        <taxon>Eukaryota</taxon>
        <taxon>Metazoa</taxon>
        <taxon>Chordata</taxon>
        <taxon>Craniata</taxon>
        <taxon>Vertebrata</taxon>
        <taxon>Euteleostomi</taxon>
        <taxon>Amphibia</taxon>
        <taxon>Batrachia</taxon>
        <taxon>Caudata</taxon>
        <taxon>Salamandroidea</taxon>
        <taxon>Salamandridae</taxon>
        <taxon>Pleurodelinae</taxon>
        <taxon>Pleurodeles</taxon>
    </lineage>
</organism>
<protein>
    <submittedName>
        <fullName evidence="2">Uncharacterized protein</fullName>
    </submittedName>
</protein>
<proteinExistence type="predicted"/>
<dbReference type="AlphaFoldDB" id="A0AAV7U9Z8"/>
<keyword evidence="3" id="KW-1185">Reference proteome</keyword>
<dbReference type="EMBL" id="JANPWB010000005">
    <property type="protein sequence ID" value="KAJ1185914.1"/>
    <property type="molecule type" value="Genomic_DNA"/>
</dbReference>
<evidence type="ECO:0000256" key="1">
    <source>
        <dbReference type="SAM" id="MobiDB-lite"/>
    </source>
</evidence>
<comment type="caution">
    <text evidence="2">The sequence shown here is derived from an EMBL/GenBank/DDBJ whole genome shotgun (WGS) entry which is preliminary data.</text>
</comment>
<sequence>MTAGPPARGPRFVWEKTEKATDLKRGMNRRGVFPGAFTHRIALPVDEKLETAAEEPRVTDLLDLVFGHIINQLRRRTGELTIISLPLYMHYTQRDPKPNPGHPALPRPKKQSVAGKKGHRGPPRARKQTEAPNVARADARGMTLMCLMQD</sequence>
<feature type="compositionally biased region" description="Basic residues" evidence="1">
    <location>
        <begin position="116"/>
        <end position="126"/>
    </location>
</feature>
<feature type="region of interest" description="Disordered" evidence="1">
    <location>
        <begin position="92"/>
        <end position="138"/>
    </location>
</feature>
<reference evidence="2" key="1">
    <citation type="journal article" date="2022" name="bioRxiv">
        <title>Sequencing and chromosome-scale assembly of the giantPleurodeles waltlgenome.</title>
        <authorList>
            <person name="Brown T."/>
            <person name="Elewa A."/>
            <person name="Iarovenko S."/>
            <person name="Subramanian E."/>
            <person name="Araus A.J."/>
            <person name="Petzold A."/>
            <person name="Susuki M."/>
            <person name="Suzuki K.-i.T."/>
            <person name="Hayashi T."/>
            <person name="Toyoda A."/>
            <person name="Oliveira C."/>
            <person name="Osipova E."/>
            <person name="Leigh N.D."/>
            <person name="Simon A."/>
            <person name="Yun M.H."/>
        </authorList>
    </citation>
    <scope>NUCLEOTIDE SEQUENCE</scope>
    <source>
        <strain evidence="2">20211129_DDA</strain>
        <tissue evidence="2">Liver</tissue>
    </source>
</reference>
<evidence type="ECO:0000313" key="2">
    <source>
        <dbReference type="EMBL" id="KAJ1185914.1"/>
    </source>
</evidence>
<accession>A0AAV7U9Z8</accession>
<dbReference type="Proteomes" id="UP001066276">
    <property type="component" value="Chromosome 3_1"/>
</dbReference>
<evidence type="ECO:0000313" key="3">
    <source>
        <dbReference type="Proteomes" id="UP001066276"/>
    </source>
</evidence>
<name>A0AAV7U9Z8_PLEWA</name>